<dbReference type="InterPro" id="IPR011009">
    <property type="entry name" value="Kinase-like_dom_sf"/>
</dbReference>
<dbReference type="SMART" id="SM00220">
    <property type="entry name" value="S_TKc"/>
    <property type="match status" value="1"/>
</dbReference>
<evidence type="ECO:0000256" key="4">
    <source>
        <dbReference type="ARBA" id="ARBA00022741"/>
    </source>
</evidence>
<reference evidence="10 11" key="1">
    <citation type="journal article" date="2009" name="Nature">
        <title>The Sorghum bicolor genome and the diversification of grasses.</title>
        <authorList>
            <person name="Paterson A.H."/>
            <person name="Bowers J.E."/>
            <person name="Bruggmann R."/>
            <person name="Dubchak I."/>
            <person name="Grimwood J."/>
            <person name="Gundlach H."/>
            <person name="Haberer G."/>
            <person name="Hellsten U."/>
            <person name="Mitros T."/>
            <person name="Poliakov A."/>
            <person name="Schmutz J."/>
            <person name="Spannagl M."/>
            <person name="Tang H."/>
            <person name="Wang X."/>
            <person name="Wicker T."/>
            <person name="Bharti A.K."/>
            <person name="Chapman J."/>
            <person name="Feltus F.A."/>
            <person name="Gowik U."/>
            <person name="Grigoriev I.V."/>
            <person name="Lyons E."/>
            <person name="Maher C.A."/>
            <person name="Martis M."/>
            <person name="Narechania A."/>
            <person name="Otillar R.P."/>
            <person name="Penning B.W."/>
            <person name="Salamov A.A."/>
            <person name="Wang Y."/>
            <person name="Zhang L."/>
            <person name="Carpita N.C."/>
            <person name="Freeling M."/>
            <person name="Gingle A.R."/>
            <person name="Hash C.T."/>
            <person name="Keller B."/>
            <person name="Klein P."/>
            <person name="Kresovich S."/>
            <person name="McCann M.C."/>
            <person name="Ming R."/>
            <person name="Peterson D.G."/>
            <person name="Mehboob-ur-Rahman"/>
            <person name="Ware D."/>
            <person name="Westhoff P."/>
            <person name="Mayer K.F."/>
            <person name="Messing J."/>
            <person name="Rokhsar D.S."/>
        </authorList>
    </citation>
    <scope>NUCLEOTIDE SEQUENCE [LARGE SCALE GENOMIC DNA]</scope>
    <source>
        <strain evidence="11">cv. BTx623</strain>
    </source>
</reference>
<dbReference type="PANTHER" id="PTHR24349">
    <property type="entry name" value="SERINE/THREONINE-PROTEIN KINASE"/>
    <property type="match status" value="1"/>
</dbReference>
<keyword evidence="2" id="KW-0808">Transferase</keyword>
<proteinExistence type="predicted"/>
<dbReference type="FunFam" id="1.10.510.10:FF:001294">
    <property type="entry name" value="CDPK-related kinase 3"/>
    <property type="match status" value="1"/>
</dbReference>
<keyword evidence="6 7" id="KW-0067">ATP-binding</keyword>
<dbReference type="Gramene" id="KXG38195">
    <property type="protein sequence ID" value="KXG38195"/>
    <property type="gene ID" value="SORBI_3001G196800"/>
</dbReference>
<dbReference type="AlphaFoldDB" id="A0A1B6QJU8"/>
<dbReference type="CDD" id="cd05117">
    <property type="entry name" value="STKc_CAMK"/>
    <property type="match status" value="1"/>
</dbReference>
<dbReference type="InterPro" id="IPR000719">
    <property type="entry name" value="Prot_kinase_dom"/>
</dbReference>
<dbReference type="GO" id="GO:0005634">
    <property type="term" value="C:nucleus"/>
    <property type="evidence" value="ECO:0000318"/>
    <property type="project" value="GO_Central"/>
</dbReference>
<dbReference type="GO" id="GO:0009931">
    <property type="term" value="F:calcium-dependent protein serine/threonine kinase activity"/>
    <property type="evidence" value="ECO:0000318"/>
    <property type="project" value="GO_Central"/>
</dbReference>
<evidence type="ECO:0000256" key="3">
    <source>
        <dbReference type="ARBA" id="ARBA00022737"/>
    </source>
</evidence>
<feature type="compositionally biased region" description="Low complexity" evidence="8">
    <location>
        <begin position="61"/>
        <end position="93"/>
    </location>
</feature>
<dbReference type="EMBL" id="CM000760">
    <property type="protein sequence ID" value="KXG38195.1"/>
    <property type="molecule type" value="Genomic_DNA"/>
</dbReference>
<dbReference type="GO" id="GO:0035556">
    <property type="term" value="P:intracellular signal transduction"/>
    <property type="evidence" value="ECO:0000318"/>
    <property type="project" value="GO_Central"/>
</dbReference>
<evidence type="ECO:0000313" key="11">
    <source>
        <dbReference type="Proteomes" id="UP000000768"/>
    </source>
</evidence>
<dbReference type="SUPFAM" id="SSF47473">
    <property type="entry name" value="EF-hand"/>
    <property type="match status" value="1"/>
</dbReference>
<keyword evidence="11" id="KW-1185">Reference proteome</keyword>
<dbReference type="FunCoup" id="A0A1B6QJU8">
    <property type="interactions" value="203"/>
</dbReference>
<dbReference type="InParanoid" id="A0A1B6QJU8"/>
<dbReference type="GO" id="GO:0005737">
    <property type="term" value="C:cytoplasm"/>
    <property type="evidence" value="ECO:0000318"/>
    <property type="project" value="GO_Central"/>
</dbReference>
<evidence type="ECO:0000256" key="7">
    <source>
        <dbReference type="PROSITE-ProRule" id="PRU10141"/>
    </source>
</evidence>
<dbReference type="Pfam" id="PF00069">
    <property type="entry name" value="Pkinase"/>
    <property type="match status" value="1"/>
</dbReference>
<evidence type="ECO:0000256" key="8">
    <source>
        <dbReference type="SAM" id="MobiDB-lite"/>
    </source>
</evidence>
<evidence type="ECO:0000256" key="1">
    <source>
        <dbReference type="ARBA" id="ARBA00022527"/>
    </source>
</evidence>
<evidence type="ECO:0000256" key="2">
    <source>
        <dbReference type="ARBA" id="ARBA00022679"/>
    </source>
</evidence>
<dbReference type="InterPro" id="IPR017441">
    <property type="entry name" value="Protein_kinase_ATP_BS"/>
</dbReference>
<dbReference type="Gene3D" id="1.10.238.10">
    <property type="entry name" value="EF-hand"/>
    <property type="match status" value="1"/>
</dbReference>
<organism evidence="10 11">
    <name type="scientific">Sorghum bicolor</name>
    <name type="common">Sorghum</name>
    <name type="synonym">Sorghum vulgare</name>
    <dbReference type="NCBI Taxonomy" id="4558"/>
    <lineage>
        <taxon>Eukaryota</taxon>
        <taxon>Viridiplantae</taxon>
        <taxon>Streptophyta</taxon>
        <taxon>Embryophyta</taxon>
        <taxon>Tracheophyta</taxon>
        <taxon>Spermatophyta</taxon>
        <taxon>Magnoliopsida</taxon>
        <taxon>Liliopsida</taxon>
        <taxon>Poales</taxon>
        <taxon>Poaceae</taxon>
        <taxon>PACMAD clade</taxon>
        <taxon>Panicoideae</taxon>
        <taxon>Andropogonodae</taxon>
        <taxon>Andropogoneae</taxon>
        <taxon>Sorghinae</taxon>
        <taxon>Sorghum</taxon>
    </lineage>
</organism>
<dbReference type="FunFam" id="1.10.238.10:FF:000085">
    <property type="entry name" value="CDPK-related kinase 1"/>
    <property type="match status" value="1"/>
</dbReference>
<dbReference type="PROSITE" id="PS50011">
    <property type="entry name" value="PROTEIN_KINASE_DOM"/>
    <property type="match status" value="1"/>
</dbReference>
<keyword evidence="4 7" id="KW-0547">Nucleotide-binding</keyword>
<sequence>MGQCYARNVHGVDADDRGGGGGVGATTITVSAAFRVGSEDAASGAGGGGGGGRGGGRRSARPSPAGTPRAGRAGATPARSSAAGSPWAGSPFGLPDGIAPSPATSASTPRRFFRRPFPPPSPAKHIKESLARRLGRRSPASASQVPRQPVEVPIPEHGAGGAGAGAGGVERELDKSFGYDRHFAAKYELGKEVGRGHFGHTCLVRARKGDMRGQVLAVKVISKAKMTTAISIEDVRREVKILKALSGHSNLVKFYDACEDALNVYIIMELCEGGELLDRILSRGGRYNEGDAKIIVEQILKVVAFCHLQGVVHRDLKPENFLFSTREERSPMKIIDFGLSDFIRPDERLNDIVGSAYYVAPEVLHRSYSTEADMWSIGVITYILLCGSRPFWARTESGIFRSVLRADPNFDDTPWQSVSPEAKDFVKRLLNKDYRKRMTAAQALSHPWLRDQHGQIPLDMLVFKLVKAYLRSTPLKRAALKALSRAITEDELIYIRAQYNLLEPDSGDGRICIDNFSTALLQNCTDAMKESRTLEILNALEPLAYRRMDFEEFCAATISPYQLEAVPRWEEIASTAFEYFEQEGNRAITIEELAQEMNLSAAAYSIVRDWIRPSDGKLSFLGYTKFLHGLTMRSGNTRRHH</sequence>
<feature type="compositionally biased region" description="Gly residues" evidence="8">
    <location>
        <begin position="158"/>
        <end position="167"/>
    </location>
</feature>
<feature type="domain" description="Protein kinase" evidence="9">
    <location>
        <begin position="187"/>
        <end position="449"/>
    </location>
</feature>
<name>A0A1B6QJU8_SORBI</name>
<keyword evidence="1" id="KW-0723">Serine/threonine-protein kinase</keyword>
<feature type="binding site" evidence="7">
    <location>
        <position position="219"/>
    </location>
    <ligand>
        <name>ATP</name>
        <dbReference type="ChEBI" id="CHEBI:30616"/>
    </ligand>
</feature>
<dbReference type="Proteomes" id="UP000000768">
    <property type="component" value="Chromosome 1"/>
</dbReference>
<dbReference type="GO" id="GO:0005524">
    <property type="term" value="F:ATP binding"/>
    <property type="evidence" value="ECO:0007669"/>
    <property type="project" value="UniProtKB-UniRule"/>
</dbReference>
<dbReference type="InterPro" id="IPR050205">
    <property type="entry name" value="CDPK_Ser/Thr_kinases"/>
</dbReference>
<dbReference type="STRING" id="4558.A0A1B6QJU8"/>
<dbReference type="PROSITE" id="PS00108">
    <property type="entry name" value="PROTEIN_KINASE_ST"/>
    <property type="match status" value="1"/>
</dbReference>
<dbReference type="eggNOG" id="KOG0032">
    <property type="taxonomic scope" value="Eukaryota"/>
</dbReference>
<feature type="region of interest" description="Disordered" evidence="8">
    <location>
        <begin position="38"/>
        <end position="167"/>
    </location>
</feature>
<evidence type="ECO:0000313" key="10">
    <source>
        <dbReference type="EMBL" id="KXG38195.1"/>
    </source>
</evidence>
<dbReference type="PROSITE" id="PS00107">
    <property type="entry name" value="PROTEIN_KINASE_ATP"/>
    <property type="match status" value="1"/>
</dbReference>
<dbReference type="SUPFAM" id="SSF56112">
    <property type="entry name" value="Protein kinase-like (PK-like)"/>
    <property type="match status" value="1"/>
</dbReference>
<dbReference type="Gene3D" id="1.10.510.10">
    <property type="entry name" value="Transferase(Phosphotransferase) domain 1"/>
    <property type="match status" value="1"/>
</dbReference>
<dbReference type="GO" id="GO:0004683">
    <property type="term" value="F:calcium/calmodulin-dependent protein kinase activity"/>
    <property type="evidence" value="ECO:0000318"/>
    <property type="project" value="GO_Central"/>
</dbReference>
<evidence type="ECO:0000256" key="6">
    <source>
        <dbReference type="ARBA" id="ARBA00022840"/>
    </source>
</evidence>
<dbReference type="GO" id="GO:0005516">
    <property type="term" value="F:calmodulin binding"/>
    <property type="evidence" value="ECO:0000318"/>
    <property type="project" value="GO_Central"/>
</dbReference>
<feature type="compositionally biased region" description="Gly residues" evidence="8">
    <location>
        <begin position="44"/>
        <end position="54"/>
    </location>
</feature>
<dbReference type="FunFam" id="1.10.510.10:FF:001864">
    <property type="entry name" value="Calcium-dependent protein kinase SK5"/>
    <property type="match status" value="1"/>
</dbReference>
<dbReference type="InterPro" id="IPR011992">
    <property type="entry name" value="EF-hand-dom_pair"/>
</dbReference>
<feature type="region of interest" description="Disordered" evidence="8">
    <location>
        <begin position="1"/>
        <end position="25"/>
    </location>
</feature>
<accession>A0A1B6QJU8</accession>
<keyword evidence="5" id="KW-0418">Kinase</keyword>
<dbReference type="Gene3D" id="3.30.200.20">
    <property type="entry name" value="Phosphorylase Kinase, domain 1"/>
    <property type="match status" value="1"/>
</dbReference>
<protein>
    <recommendedName>
        <fullName evidence="9">Protein kinase domain-containing protein</fullName>
    </recommendedName>
</protein>
<dbReference type="OMA" id="GNARRHN"/>
<dbReference type="FunFam" id="3.30.200.20:FF:000101">
    <property type="entry name" value="CDPK-related kinase 1"/>
    <property type="match status" value="1"/>
</dbReference>
<evidence type="ECO:0000259" key="9">
    <source>
        <dbReference type="PROSITE" id="PS50011"/>
    </source>
</evidence>
<dbReference type="InterPro" id="IPR008271">
    <property type="entry name" value="Ser/Thr_kinase_AS"/>
</dbReference>
<dbReference type="OrthoDB" id="40902at2759"/>
<evidence type="ECO:0000256" key="5">
    <source>
        <dbReference type="ARBA" id="ARBA00022777"/>
    </source>
</evidence>
<keyword evidence="3" id="KW-0677">Repeat</keyword>
<gene>
    <name evidence="10" type="ORF">SORBI_3001G196800</name>
</gene>
<reference evidence="11" key="2">
    <citation type="journal article" date="2018" name="Plant J.">
        <title>The Sorghum bicolor reference genome: improved assembly, gene annotations, a transcriptome atlas, and signatures of genome organization.</title>
        <authorList>
            <person name="McCormick R.F."/>
            <person name="Truong S.K."/>
            <person name="Sreedasyam A."/>
            <person name="Jenkins J."/>
            <person name="Shu S."/>
            <person name="Sims D."/>
            <person name="Kennedy M."/>
            <person name="Amirebrahimi M."/>
            <person name="Weers B.D."/>
            <person name="McKinley B."/>
            <person name="Mattison A."/>
            <person name="Morishige D.T."/>
            <person name="Grimwood J."/>
            <person name="Schmutz J."/>
            <person name="Mullet J.E."/>
        </authorList>
    </citation>
    <scope>NUCLEOTIDE SEQUENCE [LARGE SCALE GENOMIC DNA]</scope>
    <source>
        <strain evidence="11">cv. BTx623</strain>
    </source>
</reference>